<comment type="caution">
    <text evidence="2">The sequence shown here is derived from an EMBL/GenBank/DDBJ whole genome shotgun (WGS) entry which is preliminary data.</text>
</comment>
<evidence type="ECO:0000313" key="3">
    <source>
        <dbReference type="Proteomes" id="UP000706580"/>
    </source>
</evidence>
<evidence type="ECO:0000313" key="2">
    <source>
        <dbReference type="EMBL" id="MBZ0059611.1"/>
    </source>
</evidence>
<evidence type="ECO:0000256" key="1">
    <source>
        <dbReference type="SAM" id="MobiDB-lite"/>
    </source>
</evidence>
<proteinExistence type="predicted"/>
<reference evidence="2 3" key="1">
    <citation type="submission" date="2020-11" db="EMBL/GenBank/DDBJ databases">
        <title>Draft Genome of Enterobacter sp. strain EMC7.</title>
        <authorList>
            <person name="Barman P."/>
            <person name="Sinha S."/>
            <person name="Sen S."/>
            <person name="Chakraborty R."/>
        </authorList>
    </citation>
    <scope>NUCLEOTIDE SEQUENCE [LARGE SCALE GENOMIC DNA]</scope>
    <source>
        <strain evidence="2 3">EMC7</strain>
    </source>
</reference>
<name>A0ABS7RZ72_9ENTR</name>
<protein>
    <submittedName>
        <fullName evidence="2">Uncharacterized protein</fullName>
    </submittedName>
</protein>
<gene>
    <name evidence="2" type="ORF">ITX56_17740</name>
</gene>
<dbReference type="RefSeq" id="WP_223075284.1">
    <property type="nucleotide sequence ID" value="NZ_JADMNK010000010.1"/>
</dbReference>
<sequence length="112" mass="12644">MGQLFSNILTRDPHSYVRRYNNDSNEKYLTNTTKVLAEDNLHKSDIKSTPAPLNISHPSVTARSYNLAPPASSAMKQRKWTSNLKKGWGSSKPKPSSYSYKSTGYPSNRSRH</sequence>
<dbReference type="Proteomes" id="UP000706580">
    <property type="component" value="Unassembled WGS sequence"/>
</dbReference>
<accession>A0ABS7RZ72</accession>
<organism evidence="2 3">
    <name type="scientific">Leclercia barmai</name>
    <dbReference type="NCBI Taxonomy" id="2785629"/>
    <lineage>
        <taxon>Bacteria</taxon>
        <taxon>Pseudomonadati</taxon>
        <taxon>Pseudomonadota</taxon>
        <taxon>Gammaproteobacteria</taxon>
        <taxon>Enterobacterales</taxon>
        <taxon>Enterobacteriaceae</taxon>
        <taxon>Leclercia</taxon>
    </lineage>
</organism>
<dbReference type="EMBL" id="JADMNK010000010">
    <property type="protein sequence ID" value="MBZ0059611.1"/>
    <property type="molecule type" value="Genomic_DNA"/>
</dbReference>
<feature type="compositionally biased region" description="Low complexity" evidence="1">
    <location>
        <begin position="85"/>
        <end position="112"/>
    </location>
</feature>
<keyword evidence="3" id="KW-1185">Reference proteome</keyword>
<feature type="region of interest" description="Disordered" evidence="1">
    <location>
        <begin position="63"/>
        <end position="112"/>
    </location>
</feature>